<protein>
    <recommendedName>
        <fullName evidence="10">AB hydrolase-1 domain-containing protein</fullName>
    </recommendedName>
</protein>
<dbReference type="Proteomes" id="UP000689195">
    <property type="component" value="Unassembled WGS sequence"/>
</dbReference>
<evidence type="ECO:0000256" key="5">
    <source>
        <dbReference type="ARBA" id="ARBA00023180"/>
    </source>
</evidence>
<evidence type="ECO:0008006" key="10">
    <source>
        <dbReference type="Google" id="ProtNLM"/>
    </source>
</evidence>
<dbReference type="PANTHER" id="PTHR11802:SF3">
    <property type="entry name" value="RETINOID-INDUCIBLE SERINE CARBOXYPEPTIDASE"/>
    <property type="match status" value="1"/>
</dbReference>
<keyword evidence="3 7" id="KW-0732">Signal</keyword>
<keyword evidence="5" id="KW-0325">Glycoprotein</keyword>
<dbReference type="InterPro" id="IPR001563">
    <property type="entry name" value="Peptidase_S10"/>
</dbReference>
<evidence type="ECO:0000256" key="1">
    <source>
        <dbReference type="ARBA" id="ARBA00022645"/>
    </source>
</evidence>
<dbReference type="EMBL" id="CAJJDO010000124">
    <property type="protein sequence ID" value="CAD8200419.1"/>
    <property type="molecule type" value="Genomic_DNA"/>
</dbReference>
<dbReference type="PANTHER" id="PTHR11802">
    <property type="entry name" value="SERINE PROTEASE FAMILY S10 SERINE CARBOXYPEPTIDASE"/>
    <property type="match status" value="1"/>
</dbReference>
<keyword evidence="9" id="KW-1185">Reference proteome</keyword>
<evidence type="ECO:0000313" key="8">
    <source>
        <dbReference type="EMBL" id="CAD8200419.1"/>
    </source>
</evidence>
<evidence type="ECO:0000313" key="9">
    <source>
        <dbReference type="Proteomes" id="UP000689195"/>
    </source>
</evidence>
<evidence type="ECO:0000256" key="3">
    <source>
        <dbReference type="ARBA" id="ARBA00022729"/>
    </source>
</evidence>
<dbReference type="GO" id="GO:0004185">
    <property type="term" value="F:serine-type carboxypeptidase activity"/>
    <property type="evidence" value="ECO:0007669"/>
    <property type="project" value="InterPro"/>
</dbReference>
<feature type="region of interest" description="Disordered" evidence="6">
    <location>
        <begin position="407"/>
        <end position="499"/>
    </location>
</feature>
<keyword evidence="1" id="KW-0121">Carboxypeptidase</keyword>
<dbReference type="Pfam" id="PF00450">
    <property type="entry name" value="Peptidase_S10"/>
    <property type="match status" value="1"/>
</dbReference>
<feature type="signal peptide" evidence="7">
    <location>
        <begin position="1"/>
        <end position="17"/>
    </location>
</feature>
<name>A0A8S1XHS2_9CILI</name>
<reference evidence="8" key="1">
    <citation type="submission" date="2021-01" db="EMBL/GenBank/DDBJ databases">
        <authorList>
            <consortium name="Genoscope - CEA"/>
            <person name="William W."/>
        </authorList>
    </citation>
    <scope>NUCLEOTIDE SEQUENCE</scope>
</reference>
<comment type="caution">
    <text evidence="8">The sequence shown here is derived from an EMBL/GenBank/DDBJ whole genome shotgun (WGS) entry which is preliminary data.</text>
</comment>
<accession>A0A8S1XHS2</accession>
<dbReference type="AlphaFoldDB" id="A0A8S1XHS2"/>
<feature type="compositionally biased region" description="Basic residues" evidence="6">
    <location>
        <begin position="469"/>
        <end position="481"/>
    </location>
</feature>
<organism evidence="8 9">
    <name type="scientific">Paramecium pentaurelia</name>
    <dbReference type="NCBI Taxonomy" id="43138"/>
    <lineage>
        <taxon>Eukaryota</taxon>
        <taxon>Sar</taxon>
        <taxon>Alveolata</taxon>
        <taxon>Ciliophora</taxon>
        <taxon>Intramacronucleata</taxon>
        <taxon>Oligohymenophorea</taxon>
        <taxon>Peniculida</taxon>
        <taxon>Parameciidae</taxon>
        <taxon>Paramecium</taxon>
    </lineage>
</organism>
<keyword evidence="4" id="KW-0378">Hydrolase</keyword>
<feature type="compositionally biased region" description="Basic and acidic residues" evidence="6">
    <location>
        <begin position="436"/>
        <end position="448"/>
    </location>
</feature>
<evidence type="ECO:0000256" key="7">
    <source>
        <dbReference type="SAM" id="SignalP"/>
    </source>
</evidence>
<evidence type="ECO:0000256" key="4">
    <source>
        <dbReference type="ARBA" id="ARBA00022801"/>
    </source>
</evidence>
<dbReference type="OrthoDB" id="292991at2759"/>
<gene>
    <name evidence="8" type="ORF">PPENT_87.1.T1240118</name>
</gene>
<evidence type="ECO:0000256" key="2">
    <source>
        <dbReference type="ARBA" id="ARBA00022670"/>
    </source>
</evidence>
<dbReference type="GO" id="GO:0006508">
    <property type="term" value="P:proteolysis"/>
    <property type="evidence" value="ECO:0007669"/>
    <property type="project" value="UniProtKB-KW"/>
</dbReference>
<keyword evidence="2" id="KW-0645">Protease</keyword>
<evidence type="ECO:0000256" key="6">
    <source>
        <dbReference type="SAM" id="MobiDB-lite"/>
    </source>
</evidence>
<feature type="chain" id="PRO_5035792653" description="AB hydrolase-1 domain-containing protein" evidence="7">
    <location>
        <begin position="18"/>
        <end position="499"/>
    </location>
</feature>
<sequence length="499" mass="58186">MFCLILIFQCYARLILQELESLKTQPEESTLPRQHCTNHNAQTKYGYLHVPNGAISFIYYQGRGQHNIVYINGGPGLSSQISNFLEIGPHFGQWNNFSNLLFLDLPAGTGYGRTNTTRNLSYEDVAIDYEIAMQNFNKLCKLTYDNVILFSTDFGARFALAIANRSKTIKCVGLLDPFLDTLNIVTEIPNFAFHMGVIDYQELIYFEKAIIKLSDDIYNGNYQHENAKFLKQLYYMTGNVSLYNVLEQKLYSEDEDKLEQILNDPESLYYIPFETEFLARSQNVFDQFKYNFFEPFDNKIIQHLLSKKNILVYQSQYDMLIPPSGTMKWLISIQYELDDFFYQNQLIKLMKDDQLIGLQKRGGYLEYLFVLNTGQVMHRDNCNNSMILIQQYLEMAEEQDHELENKYKYDPHKQPAKGAFKKQNEDKKMVKFPTRVRQEDDEKNKGEEESPVGNPLIEENVIAPDAKSHKSQHTQKSHQTNKRGLFSKQVSQFVKCEDD</sequence>
<proteinExistence type="predicted"/>